<keyword evidence="7" id="KW-1185">Reference proteome</keyword>
<dbReference type="Gene3D" id="1.10.357.10">
    <property type="entry name" value="Tetracycline Repressor, domain 2"/>
    <property type="match status" value="2"/>
</dbReference>
<dbReference type="RefSeq" id="WP_073477817.1">
    <property type="nucleotide sequence ID" value="NZ_FQZU01000029.1"/>
</dbReference>
<evidence type="ECO:0000256" key="2">
    <source>
        <dbReference type="ARBA" id="ARBA00023125"/>
    </source>
</evidence>
<evidence type="ECO:0000256" key="4">
    <source>
        <dbReference type="PROSITE-ProRule" id="PRU00335"/>
    </source>
</evidence>
<dbReference type="InterPro" id="IPR001647">
    <property type="entry name" value="HTH_TetR"/>
</dbReference>
<dbReference type="InterPro" id="IPR009057">
    <property type="entry name" value="Homeodomain-like_sf"/>
</dbReference>
<gene>
    <name evidence="6" type="ORF">SAMN02745216_03773</name>
</gene>
<dbReference type="Pfam" id="PF00440">
    <property type="entry name" value="TetR_N"/>
    <property type="match status" value="2"/>
</dbReference>
<dbReference type="Proteomes" id="UP000183994">
    <property type="component" value="Unassembled WGS sequence"/>
</dbReference>
<dbReference type="SUPFAM" id="SSF46689">
    <property type="entry name" value="Homeodomain-like"/>
    <property type="match status" value="2"/>
</dbReference>
<keyword evidence="1" id="KW-0805">Transcription regulation</keyword>
<keyword evidence="2 4" id="KW-0238">DNA-binding</keyword>
<evidence type="ECO:0000256" key="1">
    <source>
        <dbReference type="ARBA" id="ARBA00023015"/>
    </source>
</evidence>
<dbReference type="PANTHER" id="PTHR30055">
    <property type="entry name" value="HTH-TYPE TRANSCRIPTIONAL REGULATOR RUTR"/>
    <property type="match status" value="1"/>
</dbReference>
<proteinExistence type="predicted"/>
<dbReference type="STRING" id="1121393.SAMN02745216_03773"/>
<sequence length="461" mass="52809">MAKKVQKKKVASYTKGKATRSKIIAAARRVFASRPYTSASIRAIAKEGGFNHPLIHHYFPSKADLFMTVSKELYDEYMELSSTWMEGVWDMGMDESLRTSVERIVEDVFDHPDALRTVMQNMAHGLKVADLPGLDFFPEFWAGIQEVFRNGLSPYACRRDIAMWILGFHMVIFNCVGAPHYHAKVLGMSPKSPEYRQWVKDALMFLFYPSLKKLVFSQPGDEQPMTWPLNPPRQGSRAYGSLHAQPIESLKKGEQTRIKILEAARKVFTAHPYNTASIRMIGKEGGFDFTLIHHYFPSKAELFEALAAQTMEDLLPQAYVWMEDLAPLKVEDGLSIFADRAMDYCFRNPAALHGLMQNIAQLDQLEEIPGFERFAQLNLATQEAFRESTGIRRATDKEIQMFSFGVYLILYNCLGVSHFPTQIMGQNMEDQEYRQWVKDFMMIILLPVLERMIKPRAQKAS</sequence>
<dbReference type="PRINTS" id="PR00455">
    <property type="entry name" value="HTHTETR"/>
</dbReference>
<name>A0A1M6TZF9_9BACT</name>
<dbReference type="PROSITE" id="PS50977">
    <property type="entry name" value="HTH_TETR_2"/>
    <property type="match status" value="2"/>
</dbReference>
<dbReference type="InterPro" id="IPR050109">
    <property type="entry name" value="HTH-type_TetR-like_transc_reg"/>
</dbReference>
<organism evidence="6 7">
    <name type="scientific">Desulfatibacillum alkenivorans DSM 16219</name>
    <dbReference type="NCBI Taxonomy" id="1121393"/>
    <lineage>
        <taxon>Bacteria</taxon>
        <taxon>Pseudomonadati</taxon>
        <taxon>Thermodesulfobacteriota</taxon>
        <taxon>Desulfobacteria</taxon>
        <taxon>Desulfobacterales</taxon>
        <taxon>Desulfatibacillaceae</taxon>
        <taxon>Desulfatibacillum</taxon>
    </lineage>
</organism>
<dbReference type="PANTHER" id="PTHR30055:SF234">
    <property type="entry name" value="HTH-TYPE TRANSCRIPTIONAL REGULATOR BETI"/>
    <property type="match status" value="1"/>
</dbReference>
<reference evidence="7" key="1">
    <citation type="submission" date="2016-11" db="EMBL/GenBank/DDBJ databases">
        <authorList>
            <person name="Varghese N."/>
            <person name="Submissions S."/>
        </authorList>
    </citation>
    <scope>NUCLEOTIDE SEQUENCE [LARGE SCALE GENOMIC DNA]</scope>
    <source>
        <strain evidence="7">DSM 16219</strain>
    </source>
</reference>
<evidence type="ECO:0000313" key="6">
    <source>
        <dbReference type="EMBL" id="SHK62422.1"/>
    </source>
</evidence>
<dbReference type="GO" id="GO:0000976">
    <property type="term" value="F:transcription cis-regulatory region binding"/>
    <property type="evidence" value="ECO:0007669"/>
    <property type="project" value="TreeGrafter"/>
</dbReference>
<accession>A0A1M6TZF9</accession>
<dbReference type="GO" id="GO:0003700">
    <property type="term" value="F:DNA-binding transcription factor activity"/>
    <property type="evidence" value="ECO:0007669"/>
    <property type="project" value="TreeGrafter"/>
</dbReference>
<evidence type="ECO:0000313" key="7">
    <source>
        <dbReference type="Proteomes" id="UP000183994"/>
    </source>
</evidence>
<evidence type="ECO:0000259" key="5">
    <source>
        <dbReference type="PROSITE" id="PS50977"/>
    </source>
</evidence>
<evidence type="ECO:0000256" key="3">
    <source>
        <dbReference type="ARBA" id="ARBA00023163"/>
    </source>
</evidence>
<dbReference type="OrthoDB" id="5511609at2"/>
<feature type="DNA-binding region" description="H-T-H motif" evidence="4">
    <location>
        <begin position="277"/>
        <end position="296"/>
    </location>
</feature>
<feature type="domain" description="HTH tetR-type" evidence="5">
    <location>
        <begin position="254"/>
        <end position="314"/>
    </location>
</feature>
<protein>
    <submittedName>
        <fullName evidence="6">Transcriptional regulator, TetR family</fullName>
    </submittedName>
</protein>
<dbReference type="EMBL" id="FQZU01000029">
    <property type="protein sequence ID" value="SHK62422.1"/>
    <property type="molecule type" value="Genomic_DNA"/>
</dbReference>
<feature type="domain" description="HTH tetR-type" evidence="5">
    <location>
        <begin position="17"/>
        <end position="77"/>
    </location>
</feature>
<feature type="DNA-binding region" description="H-T-H motif" evidence="4">
    <location>
        <begin position="40"/>
        <end position="59"/>
    </location>
</feature>
<keyword evidence="3" id="KW-0804">Transcription</keyword>
<dbReference type="AlphaFoldDB" id="A0A1M6TZF9"/>